<feature type="compositionally biased region" description="Gly residues" evidence="3">
    <location>
        <begin position="120"/>
        <end position="157"/>
    </location>
</feature>
<dbReference type="Pfam" id="PF02001">
    <property type="entry name" value="DUF134"/>
    <property type="match status" value="1"/>
</dbReference>
<feature type="compositionally biased region" description="Low complexity" evidence="3">
    <location>
        <begin position="158"/>
        <end position="170"/>
    </location>
</feature>
<keyword evidence="6" id="KW-1185">Reference proteome</keyword>
<dbReference type="SUPFAM" id="SSF53146">
    <property type="entry name" value="Nitrogenase accessory factor-like"/>
    <property type="match status" value="1"/>
</dbReference>
<dbReference type="PANTHER" id="PTHR37478">
    <property type="match status" value="1"/>
</dbReference>
<evidence type="ECO:0000256" key="2">
    <source>
        <dbReference type="HAMAP-Rule" id="MF_00674"/>
    </source>
</evidence>
<accession>A0ABM7P7W8</accession>
<name>A0ABM7P7W8_9BACT</name>
<dbReference type="InterPro" id="IPR033913">
    <property type="entry name" value="MTH1175_dom"/>
</dbReference>
<evidence type="ECO:0000256" key="1">
    <source>
        <dbReference type="ARBA" id="ARBA00009350"/>
    </source>
</evidence>
<reference evidence="5" key="1">
    <citation type="journal article" date="2022" name="Arch. Microbiol.">
        <title>Pseudodesulfovibrio sediminis sp. nov., a mesophilic and neutrophilic sulfate-reducing bacterium isolated from sediment of a brackish lake.</title>
        <authorList>
            <person name="Takahashi A."/>
            <person name="Kojima H."/>
            <person name="Watanabe M."/>
            <person name="Fukui M."/>
        </authorList>
    </citation>
    <scope>NUCLEOTIDE SEQUENCE</scope>
    <source>
        <strain evidence="5">SF6</strain>
    </source>
</reference>
<dbReference type="HAMAP" id="MF_00674">
    <property type="entry name" value="UPF0251"/>
    <property type="match status" value="1"/>
</dbReference>
<dbReference type="CDD" id="cd00851">
    <property type="entry name" value="MTH1175"/>
    <property type="match status" value="1"/>
</dbReference>
<dbReference type="RefSeq" id="WP_229591063.1">
    <property type="nucleotide sequence ID" value="NZ_AP024485.1"/>
</dbReference>
<dbReference type="InterPro" id="IPR036105">
    <property type="entry name" value="DiNase_FeMo-co_biosyn_sf"/>
</dbReference>
<feature type="region of interest" description="Disordered" evidence="3">
    <location>
        <begin position="101"/>
        <end position="174"/>
    </location>
</feature>
<dbReference type="InterPro" id="IPR003731">
    <property type="entry name" value="Di-Nase_FeMo-co_biosynth"/>
</dbReference>
<feature type="domain" description="Dinitrogenase iron-molybdenum cofactor biosynthesis" evidence="4">
    <location>
        <begin position="194"/>
        <end position="286"/>
    </location>
</feature>
<evidence type="ECO:0000259" key="4">
    <source>
        <dbReference type="Pfam" id="PF02579"/>
    </source>
</evidence>
<protein>
    <recommendedName>
        <fullName evidence="2">UPF0251 protein PSDVSF_23150</fullName>
    </recommendedName>
</protein>
<dbReference type="Pfam" id="PF02579">
    <property type="entry name" value="Nitro_FeMo-Co"/>
    <property type="match status" value="1"/>
</dbReference>
<comment type="similarity">
    <text evidence="1 2">Belongs to the UPF0251 family.</text>
</comment>
<dbReference type="Gene3D" id="3.30.420.130">
    <property type="entry name" value="Dinitrogenase iron-molybdenum cofactor biosynthesis domain"/>
    <property type="match status" value="1"/>
</dbReference>
<dbReference type="PANTHER" id="PTHR37478:SF2">
    <property type="entry name" value="UPF0251 PROTEIN TK0562"/>
    <property type="match status" value="1"/>
</dbReference>
<proteinExistence type="inferred from homology"/>
<evidence type="ECO:0000313" key="6">
    <source>
        <dbReference type="Proteomes" id="UP001053296"/>
    </source>
</evidence>
<dbReference type="InterPro" id="IPR002852">
    <property type="entry name" value="UPF0251"/>
</dbReference>
<dbReference type="EMBL" id="AP024485">
    <property type="protein sequence ID" value="BCS89073.1"/>
    <property type="molecule type" value="Genomic_DNA"/>
</dbReference>
<sequence>MGRRKKRCVVQQEPEVTFYKPQGVPLRELKDAALTCEGFEALRLADGEGLSQAEGAERMGVSRATFGRIVGEARKTVATALVQGLAIRIEGGHYELADDVSKQQGDADMPGRNGQNSGRCIGGQGRGMGQGRGQGRGQGCGIGRQGRGQGMGQGTGQAQGQPRQQRFQGGTNTQQFKENIVNKVAVTSEGPTMDDRVDPRFGRAGGFAIVDTETMEVVEYVDNGGSQSLSQGAGIQAAENVANAGATVLLSGFVGPKAFSALKAAGISVGQDVDNMTVREAVEKYKSGGVTMADTPNAQSGGNK</sequence>
<evidence type="ECO:0000313" key="5">
    <source>
        <dbReference type="EMBL" id="BCS89073.1"/>
    </source>
</evidence>
<dbReference type="Proteomes" id="UP001053296">
    <property type="component" value="Chromosome"/>
</dbReference>
<organism evidence="5 6">
    <name type="scientific">Pseudodesulfovibrio sediminis</name>
    <dbReference type="NCBI Taxonomy" id="2810563"/>
    <lineage>
        <taxon>Bacteria</taxon>
        <taxon>Pseudomonadati</taxon>
        <taxon>Thermodesulfobacteriota</taxon>
        <taxon>Desulfovibrionia</taxon>
        <taxon>Desulfovibrionales</taxon>
        <taxon>Desulfovibrionaceae</taxon>
    </lineage>
</organism>
<evidence type="ECO:0000256" key="3">
    <source>
        <dbReference type="SAM" id="MobiDB-lite"/>
    </source>
</evidence>
<gene>
    <name evidence="5" type="ORF">PSDVSF_23150</name>
</gene>